<evidence type="ECO:0000256" key="1">
    <source>
        <dbReference type="ARBA" id="ARBA00010638"/>
    </source>
</evidence>
<feature type="binding site" evidence="4">
    <location>
        <begin position="7"/>
        <end position="11"/>
    </location>
    <ligand>
        <name>ATP</name>
        <dbReference type="ChEBI" id="CHEBI:30616"/>
    </ligand>
</feature>
<protein>
    <recommendedName>
        <fullName evidence="5">5-formyltetrahydrofolate cyclo-ligase</fullName>
        <ecNumber evidence="5">6.3.3.2</ecNumber>
    </recommendedName>
</protein>
<dbReference type="PANTHER" id="PTHR23407:SF1">
    <property type="entry name" value="5-FORMYLTETRAHYDROFOLATE CYCLO-LIGASE"/>
    <property type="match status" value="1"/>
</dbReference>
<dbReference type="InterPro" id="IPR002698">
    <property type="entry name" value="FTHF_cligase"/>
</dbReference>
<dbReference type="Pfam" id="PF01812">
    <property type="entry name" value="5-FTHF_cyc-lig"/>
    <property type="match status" value="1"/>
</dbReference>
<proteinExistence type="inferred from homology"/>
<feature type="binding site" evidence="4">
    <location>
        <begin position="137"/>
        <end position="145"/>
    </location>
    <ligand>
        <name>ATP</name>
        <dbReference type="ChEBI" id="CHEBI:30616"/>
    </ligand>
</feature>
<name>A0A3B6VKH7_BRAPL</name>
<dbReference type="GO" id="GO:0030272">
    <property type="term" value="F:5-formyltetrahydrofolate cyclo-ligase activity"/>
    <property type="evidence" value="ECO:0007669"/>
    <property type="project" value="UniProtKB-EC"/>
</dbReference>
<keyword evidence="2 4" id="KW-0547">Nucleotide-binding</keyword>
<dbReference type="KEGG" id="bpip:BPP43_05760"/>
<accession>A0A3B6VKH7</accession>
<keyword evidence="5" id="KW-0460">Magnesium</keyword>
<gene>
    <name evidence="6" type="ORF">BPP43_05760</name>
</gene>
<dbReference type="AlphaFoldDB" id="A0A3B6VKH7"/>
<reference evidence="6 7" key="1">
    <citation type="journal article" date="2013" name="Genome Announc.">
        <title>Complete Genome Sequence of the Porcine Strain Brachyspira pilosicoli P43/6/78(T.).</title>
        <authorList>
            <person name="Lin C."/>
            <person name="den Bakker H.C."/>
            <person name="Suzuki H."/>
            <person name="Lefebure T."/>
            <person name="Ponnala L."/>
            <person name="Sun Q."/>
            <person name="Stanhope M.J."/>
            <person name="Wiedmann M."/>
            <person name="Duhamel G.E."/>
        </authorList>
    </citation>
    <scope>NUCLEOTIDE SEQUENCE [LARGE SCALE GENOMIC DNA]</scope>
    <source>
        <strain evidence="6 7">P43/6/78</strain>
    </source>
</reference>
<sequence length="193" mass="22355">MLIKEEKQILRKSLKLIRSKLDSSFIESRALAITNKFFNIVDINKFREVCLYISFANEVPTKNIIEKLLNKNIKVSAPYIIDDHNMTLKYIEDYSKDINFNTKFGNGEPFAHCKDCNVENVTMFIIPALAFDENCNRLGFGRGYYDNILKENKNALRIGLSYDYQILPILPKDDNDEILDIIISENKVITAIF</sequence>
<keyword evidence="5" id="KW-0479">Metal-binding</keyword>
<dbReference type="RefSeq" id="WP_013244814.1">
    <property type="nucleotide sequence ID" value="NC_019908.1"/>
</dbReference>
<keyword evidence="7" id="KW-1185">Reference proteome</keyword>
<dbReference type="Gene3D" id="3.40.50.10420">
    <property type="entry name" value="NagB/RpiA/CoA transferase-like"/>
    <property type="match status" value="1"/>
</dbReference>
<dbReference type="GeneID" id="56440443"/>
<dbReference type="GO" id="GO:0009396">
    <property type="term" value="P:folic acid-containing compound biosynthetic process"/>
    <property type="evidence" value="ECO:0007669"/>
    <property type="project" value="TreeGrafter"/>
</dbReference>
<dbReference type="GO" id="GO:0035999">
    <property type="term" value="P:tetrahydrofolate interconversion"/>
    <property type="evidence" value="ECO:0007669"/>
    <property type="project" value="TreeGrafter"/>
</dbReference>
<dbReference type="NCBIfam" id="TIGR02727">
    <property type="entry name" value="MTHFS_bact"/>
    <property type="match status" value="1"/>
</dbReference>
<organism evidence="6 7">
    <name type="scientific">Brachyspira pilosicoli P43/6/78</name>
    <dbReference type="NCBI Taxonomy" id="1042417"/>
    <lineage>
        <taxon>Bacteria</taxon>
        <taxon>Pseudomonadati</taxon>
        <taxon>Spirochaetota</taxon>
        <taxon>Spirochaetia</taxon>
        <taxon>Brachyspirales</taxon>
        <taxon>Brachyspiraceae</taxon>
        <taxon>Brachyspira</taxon>
    </lineage>
</organism>
<dbReference type="EMBL" id="CP002873">
    <property type="protein sequence ID" value="AGA66396.1"/>
    <property type="molecule type" value="Genomic_DNA"/>
</dbReference>
<dbReference type="EC" id="6.3.3.2" evidence="5"/>
<comment type="similarity">
    <text evidence="1 5">Belongs to the 5-formyltetrahydrofolate cyclo-ligase family.</text>
</comment>
<dbReference type="InterPro" id="IPR024185">
    <property type="entry name" value="FTHF_cligase-like_sf"/>
</dbReference>
<feature type="binding site" evidence="4">
    <location>
        <position position="53"/>
    </location>
    <ligand>
        <name>substrate</name>
    </ligand>
</feature>
<dbReference type="PANTHER" id="PTHR23407">
    <property type="entry name" value="ATPASE INHIBITOR/5-FORMYLTETRAHYDROFOLATE CYCLO-LIGASE"/>
    <property type="match status" value="1"/>
</dbReference>
<evidence type="ECO:0000256" key="4">
    <source>
        <dbReference type="PIRSR" id="PIRSR006806-1"/>
    </source>
</evidence>
<comment type="catalytic activity">
    <reaction evidence="5">
        <text>(6S)-5-formyl-5,6,7,8-tetrahydrofolate + ATP = (6R)-5,10-methenyltetrahydrofolate + ADP + phosphate</text>
        <dbReference type="Rhea" id="RHEA:10488"/>
        <dbReference type="ChEBI" id="CHEBI:30616"/>
        <dbReference type="ChEBI" id="CHEBI:43474"/>
        <dbReference type="ChEBI" id="CHEBI:57455"/>
        <dbReference type="ChEBI" id="CHEBI:57457"/>
        <dbReference type="ChEBI" id="CHEBI:456216"/>
        <dbReference type="EC" id="6.3.3.2"/>
    </reaction>
</comment>
<dbReference type="Proteomes" id="UP000010793">
    <property type="component" value="Chromosome"/>
</dbReference>
<dbReference type="SUPFAM" id="SSF100950">
    <property type="entry name" value="NagB/RpiA/CoA transferase-like"/>
    <property type="match status" value="1"/>
</dbReference>
<evidence type="ECO:0000256" key="3">
    <source>
        <dbReference type="ARBA" id="ARBA00022840"/>
    </source>
</evidence>
<dbReference type="InterPro" id="IPR037171">
    <property type="entry name" value="NagB/RpiA_transferase-like"/>
</dbReference>
<dbReference type="GO" id="GO:0005524">
    <property type="term" value="F:ATP binding"/>
    <property type="evidence" value="ECO:0007669"/>
    <property type="project" value="UniProtKB-KW"/>
</dbReference>
<dbReference type="GO" id="GO:0046872">
    <property type="term" value="F:metal ion binding"/>
    <property type="evidence" value="ECO:0007669"/>
    <property type="project" value="UniProtKB-KW"/>
</dbReference>
<dbReference type="PIRSF" id="PIRSF006806">
    <property type="entry name" value="FTHF_cligase"/>
    <property type="match status" value="1"/>
</dbReference>
<evidence type="ECO:0000313" key="6">
    <source>
        <dbReference type="EMBL" id="AGA66396.1"/>
    </source>
</evidence>
<feature type="binding site" evidence="4">
    <location>
        <position position="58"/>
    </location>
    <ligand>
        <name>substrate</name>
    </ligand>
</feature>
<evidence type="ECO:0000256" key="5">
    <source>
        <dbReference type="RuleBase" id="RU361279"/>
    </source>
</evidence>
<comment type="cofactor">
    <cofactor evidence="5">
        <name>Mg(2+)</name>
        <dbReference type="ChEBI" id="CHEBI:18420"/>
    </cofactor>
</comment>
<keyword evidence="3 4" id="KW-0067">ATP-binding</keyword>
<evidence type="ECO:0000256" key="2">
    <source>
        <dbReference type="ARBA" id="ARBA00022741"/>
    </source>
</evidence>
<evidence type="ECO:0000313" key="7">
    <source>
        <dbReference type="Proteomes" id="UP000010793"/>
    </source>
</evidence>
<keyword evidence="6" id="KW-0436">Ligase</keyword>